<dbReference type="InParanoid" id="E8N3K4"/>
<dbReference type="Gene3D" id="3.40.50.1580">
    <property type="entry name" value="Nucleoside phosphorylase domain"/>
    <property type="match status" value="1"/>
</dbReference>
<protein>
    <recommendedName>
        <fullName evidence="8">Purine nucleoside phosphorylase</fullName>
        <ecNumber evidence="8">2.4.2.1</ecNumber>
    </recommendedName>
    <alternativeName>
        <fullName evidence="8">Inosine-guanosine phosphorylase</fullName>
    </alternativeName>
</protein>
<dbReference type="RefSeq" id="WP_013559409.1">
    <property type="nucleotide sequence ID" value="NC_014960.1"/>
</dbReference>
<dbReference type="NCBIfam" id="NF006054">
    <property type="entry name" value="PRK08202.1"/>
    <property type="match status" value="1"/>
</dbReference>
<dbReference type="GO" id="GO:0005737">
    <property type="term" value="C:cytoplasm"/>
    <property type="evidence" value="ECO:0007669"/>
    <property type="project" value="TreeGrafter"/>
</dbReference>
<evidence type="ECO:0000313" key="12">
    <source>
        <dbReference type="Proteomes" id="UP000008922"/>
    </source>
</evidence>
<evidence type="ECO:0000256" key="8">
    <source>
        <dbReference type="PIRNR" id="PIRNR000477"/>
    </source>
</evidence>
<gene>
    <name evidence="11" type="primary">punA</name>
    <name evidence="11" type="ordered locus">ANT_09840</name>
</gene>
<dbReference type="STRING" id="926569.ANT_09840"/>
<dbReference type="FunCoup" id="E8N3K4">
    <property type="interactions" value="255"/>
</dbReference>
<evidence type="ECO:0000256" key="4">
    <source>
        <dbReference type="ARBA" id="ARBA00022553"/>
    </source>
</evidence>
<evidence type="ECO:0000256" key="1">
    <source>
        <dbReference type="ARBA" id="ARBA00002678"/>
    </source>
</evidence>
<evidence type="ECO:0000256" key="2">
    <source>
        <dbReference type="ARBA" id="ARBA00005058"/>
    </source>
</evidence>
<dbReference type="FunFam" id="3.40.50.1580:FF:000010">
    <property type="entry name" value="Purine nucleoside phosphorylase"/>
    <property type="match status" value="1"/>
</dbReference>
<dbReference type="GO" id="GO:0009116">
    <property type="term" value="P:nucleoside metabolic process"/>
    <property type="evidence" value="ECO:0007669"/>
    <property type="project" value="InterPro"/>
</dbReference>
<feature type="binding site" evidence="9">
    <location>
        <position position="199"/>
    </location>
    <ligand>
        <name>a purine D-ribonucleoside</name>
        <dbReference type="ChEBI" id="CHEBI:142355"/>
    </ligand>
</feature>
<evidence type="ECO:0000256" key="5">
    <source>
        <dbReference type="ARBA" id="ARBA00022676"/>
    </source>
</evidence>
<dbReference type="InterPro" id="IPR011270">
    <property type="entry name" value="Pur_Nuc_Pase_Ino/Guo-sp"/>
</dbReference>
<dbReference type="NCBIfam" id="TIGR01700">
    <property type="entry name" value="PNPH"/>
    <property type="match status" value="1"/>
</dbReference>
<evidence type="ECO:0000313" key="11">
    <source>
        <dbReference type="EMBL" id="BAJ63018.1"/>
    </source>
</evidence>
<dbReference type="UniPathway" id="UPA00606"/>
<reference evidence="11 12" key="1">
    <citation type="submission" date="2010-12" db="EMBL/GenBank/DDBJ databases">
        <title>Whole genome sequence of Anaerolinea thermophila UNI-1.</title>
        <authorList>
            <person name="Narita-Yamada S."/>
            <person name="Kishi E."/>
            <person name="Watanabe Y."/>
            <person name="Takasaki K."/>
            <person name="Ankai A."/>
            <person name="Oguchi A."/>
            <person name="Fukui S."/>
            <person name="Takahashi M."/>
            <person name="Yashiro I."/>
            <person name="Hosoyama A."/>
            <person name="Sekiguchi Y."/>
            <person name="Hanada S."/>
            <person name="Fujita N."/>
        </authorList>
    </citation>
    <scope>NUCLEOTIDE SEQUENCE [LARGE SCALE GENOMIC DNA]</scope>
    <source>
        <strain evidence="12">DSM 14523 / JCM 11388 / NBRC 100420 / UNI-1</strain>
    </source>
</reference>
<evidence type="ECO:0000256" key="7">
    <source>
        <dbReference type="ARBA" id="ARBA00048556"/>
    </source>
</evidence>
<dbReference type="HOGENOM" id="CLU_054456_1_0_0"/>
<feature type="binding site" evidence="9">
    <location>
        <position position="218"/>
    </location>
    <ligand>
        <name>phosphate</name>
        <dbReference type="ChEBI" id="CHEBI:43474"/>
    </ligand>
</feature>
<dbReference type="OrthoDB" id="1523230at2"/>
<keyword evidence="6 8" id="KW-0808">Transferase</keyword>
<dbReference type="PANTHER" id="PTHR11904:SF9">
    <property type="entry name" value="PURINE NUCLEOSIDE PHOSPHORYLASE-RELATED"/>
    <property type="match status" value="1"/>
</dbReference>
<feature type="binding site" evidence="9">
    <location>
        <begin position="84"/>
        <end position="86"/>
    </location>
    <ligand>
        <name>phosphate</name>
        <dbReference type="ChEBI" id="CHEBI:43474"/>
    </ligand>
</feature>
<evidence type="ECO:0000256" key="3">
    <source>
        <dbReference type="ARBA" id="ARBA00006751"/>
    </source>
</evidence>
<evidence type="ECO:0000256" key="6">
    <source>
        <dbReference type="ARBA" id="ARBA00022679"/>
    </source>
</evidence>
<keyword evidence="5 8" id="KW-0328">Glycosyltransferase</keyword>
<dbReference type="EMBL" id="AP012029">
    <property type="protein sequence ID" value="BAJ63018.1"/>
    <property type="molecule type" value="Genomic_DNA"/>
</dbReference>
<feature type="domain" description="Nucleoside phosphorylase" evidence="10">
    <location>
        <begin position="27"/>
        <end position="275"/>
    </location>
</feature>
<dbReference type="InterPro" id="IPR000845">
    <property type="entry name" value="Nucleoside_phosphorylase_d"/>
</dbReference>
<evidence type="ECO:0000259" key="10">
    <source>
        <dbReference type="Pfam" id="PF01048"/>
    </source>
</evidence>
<dbReference type="PIRSF" id="PIRSF000477">
    <property type="entry name" value="PurNPase"/>
    <property type="match status" value="1"/>
</dbReference>
<dbReference type="NCBIfam" id="TIGR01697">
    <property type="entry name" value="PNPH-PUNA-XAPA"/>
    <property type="match status" value="1"/>
</dbReference>
<dbReference type="Proteomes" id="UP000008922">
    <property type="component" value="Chromosome"/>
</dbReference>
<accession>E8N3K4</accession>
<dbReference type="EC" id="2.4.2.1" evidence="8"/>
<evidence type="ECO:0000256" key="9">
    <source>
        <dbReference type="PIRSR" id="PIRSR000477-2"/>
    </source>
</evidence>
<keyword evidence="12" id="KW-1185">Reference proteome</keyword>
<feature type="binding site" evidence="9">
    <location>
        <position position="33"/>
    </location>
    <ligand>
        <name>phosphate</name>
        <dbReference type="ChEBI" id="CHEBI:43474"/>
    </ligand>
</feature>
<organism evidence="11 12">
    <name type="scientific">Anaerolinea thermophila (strain DSM 14523 / JCM 11388 / NBRC 100420 / UNI-1)</name>
    <dbReference type="NCBI Taxonomy" id="926569"/>
    <lineage>
        <taxon>Bacteria</taxon>
        <taxon>Bacillati</taxon>
        <taxon>Chloroflexota</taxon>
        <taxon>Anaerolineae</taxon>
        <taxon>Anaerolineales</taxon>
        <taxon>Anaerolineaceae</taxon>
        <taxon>Anaerolinea</taxon>
    </lineage>
</organism>
<proteinExistence type="inferred from homology"/>
<dbReference type="GO" id="GO:0004731">
    <property type="term" value="F:purine-nucleoside phosphorylase activity"/>
    <property type="evidence" value="ECO:0007669"/>
    <property type="project" value="UniProtKB-EC"/>
</dbReference>
<dbReference type="Pfam" id="PF01048">
    <property type="entry name" value="PNP_UDP_1"/>
    <property type="match status" value="1"/>
</dbReference>
<dbReference type="InterPro" id="IPR011268">
    <property type="entry name" value="Purine_phosphorylase"/>
</dbReference>
<dbReference type="KEGG" id="atm:ANT_09840"/>
<sequence length="281" mass="30502">MPEFFSLQEIDEAAQSIRQRLKAQPSVGLVLGSGLGGLADQVQNAVYIEYATIPHWPVSTVPGHAGRLVIGELAGKIVLVQQGRAHFYEGYSMAEVTLPVRVMRRLGIETVILTNAAGAIHPEFEPGDVMLITDHLSLIGMTGFNPLRGPNLEELGPRFPDMSQVYDRELMQLTREEAQKAGIALREGVYVGLSGPSFETPADLRFLRLIGADAVGMSTVPEAIVAKHSGMRVLAFSGISNKANLDGNTITTHEEVLEAGKQIVPKLETLITRVLQRLSSR</sequence>
<dbReference type="eggNOG" id="COG0005">
    <property type="taxonomic scope" value="Bacteria"/>
</dbReference>
<dbReference type="InterPro" id="IPR035994">
    <property type="entry name" value="Nucleoside_phosphorylase_sf"/>
</dbReference>
<comment type="similarity">
    <text evidence="3 8">Belongs to the PNP/MTAP phosphorylase family.</text>
</comment>
<feature type="binding site" evidence="9">
    <location>
        <position position="64"/>
    </location>
    <ligand>
        <name>phosphate</name>
        <dbReference type="ChEBI" id="CHEBI:43474"/>
    </ligand>
</feature>
<comment type="pathway">
    <text evidence="2 8">Purine metabolism; purine nucleoside salvage.</text>
</comment>
<dbReference type="CDD" id="cd09009">
    <property type="entry name" value="PNP-EcPNPII_like"/>
    <property type="match status" value="1"/>
</dbReference>
<dbReference type="PANTHER" id="PTHR11904">
    <property type="entry name" value="METHYLTHIOADENOSINE/PURINE NUCLEOSIDE PHOSPHORYLASE"/>
    <property type="match status" value="1"/>
</dbReference>
<name>E8N3K4_ANATU</name>
<feature type="binding site" evidence="9">
    <location>
        <position position="241"/>
    </location>
    <ligand>
        <name>a purine D-ribonucleoside</name>
        <dbReference type="ChEBI" id="CHEBI:142355"/>
    </ligand>
</feature>
<feature type="binding site" evidence="9">
    <location>
        <position position="116"/>
    </location>
    <ligand>
        <name>phosphate</name>
        <dbReference type="ChEBI" id="CHEBI:43474"/>
    </ligand>
</feature>
<keyword evidence="4" id="KW-0597">Phosphoprotein</keyword>
<dbReference type="AlphaFoldDB" id="E8N3K4"/>
<dbReference type="SUPFAM" id="SSF53167">
    <property type="entry name" value="Purine and uridine phosphorylases"/>
    <property type="match status" value="1"/>
</dbReference>
<comment type="catalytic activity">
    <reaction evidence="7">
        <text>a purine 2'-deoxy-D-ribonucleoside + phosphate = a purine nucleobase + 2-deoxy-alpha-D-ribose 1-phosphate</text>
        <dbReference type="Rhea" id="RHEA:36431"/>
        <dbReference type="ChEBI" id="CHEBI:26386"/>
        <dbReference type="ChEBI" id="CHEBI:43474"/>
        <dbReference type="ChEBI" id="CHEBI:57259"/>
        <dbReference type="ChEBI" id="CHEBI:142361"/>
        <dbReference type="EC" id="2.4.2.1"/>
    </reaction>
</comment>
<comment type="function">
    <text evidence="1">The purine nucleoside phosphorylases catalyze the phosphorolytic breakdown of the N-glycosidic bond in the beta-(deoxy)ribonucleoside molecules, with the formation of the corresponding free purine bases and pentose-1-phosphate. Cleaves guanosine, inosine, 2'-deoxyguanosine and 2'-deoxyinosine.</text>
</comment>